<organism evidence="2 3">
    <name type="scientific">Anthostomella pinea</name>
    <dbReference type="NCBI Taxonomy" id="933095"/>
    <lineage>
        <taxon>Eukaryota</taxon>
        <taxon>Fungi</taxon>
        <taxon>Dikarya</taxon>
        <taxon>Ascomycota</taxon>
        <taxon>Pezizomycotina</taxon>
        <taxon>Sordariomycetes</taxon>
        <taxon>Xylariomycetidae</taxon>
        <taxon>Xylariales</taxon>
        <taxon>Xylariaceae</taxon>
        <taxon>Anthostomella</taxon>
    </lineage>
</organism>
<evidence type="ECO:0000256" key="1">
    <source>
        <dbReference type="SAM" id="MobiDB-lite"/>
    </source>
</evidence>
<name>A0AAI8VSG4_9PEZI</name>
<evidence type="ECO:0000313" key="2">
    <source>
        <dbReference type="EMBL" id="CAJ2509909.1"/>
    </source>
</evidence>
<protein>
    <submittedName>
        <fullName evidence="2">Uu.00g058090.m01.CDS01</fullName>
    </submittedName>
</protein>
<dbReference type="Proteomes" id="UP001295740">
    <property type="component" value="Unassembled WGS sequence"/>
</dbReference>
<comment type="caution">
    <text evidence="2">The sequence shown here is derived from an EMBL/GenBank/DDBJ whole genome shotgun (WGS) entry which is preliminary data.</text>
</comment>
<feature type="compositionally biased region" description="Basic and acidic residues" evidence="1">
    <location>
        <begin position="140"/>
        <end position="150"/>
    </location>
</feature>
<keyword evidence="3" id="KW-1185">Reference proteome</keyword>
<reference evidence="2" key="1">
    <citation type="submission" date="2023-10" db="EMBL/GenBank/DDBJ databases">
        <authorList>
            <person name="Hackl T."/>
        </authorList>
    </citation>
    <scope>NUCLEOTIDE SEQUENCE</scope>
</reference>
<feature type="region of interest" description="Disordered" evidence="1">
    <location>
        <begin position="119"/>
        <end position="157"/>
    </location>
</feature>
<proteinExistence type="predicted"/>
<feature type="compositionally biased region" description="Polar residues" evidence="1">
    <location>
        <begin position="119"/>
        <end position="130"/>
    </location>
</feature>
<dbReference type="EMBL" id="CAUWAG010000013">
    <property type="protein sequence ID" value="CAJ2509909.1"/>
    <property type="molecule type" value="Genomic_DNA"/>
</dbReference>
<accession>A0AAI8VSG4</accession>
<gene>
    <name evidence="2" type="ORF">KHLLAP_LOCUS10377</name>
</gene>
<dbReference type="AlphaFoldDB" id="A0AAI8VSG4"/>
<sequence>MAIIRGVGSARGRWNAPALCEPVKNAPIPSANGGILWADDVNKKIYIFVPYAYDVLLENWEVLGAPLDAIESVSYGADMSIPPAGETYYYDEVYRCSPSATSLRSTTRPACDVPNQFGTQNLDLGKQNPSGRAVVPLPAKSHEQGRAQRDQRRHRRRFQDGAYQRLRLARLGRLHGPQIRREDSDSYARDSGRYWHVYPFDARRAVLSVRSRYYCTGRRCPRRGSGGLATGASRVAAGAQSSMRTRALDRRPLYDRDWRGSGGAPLFAIQLARVVVDVHAAAEEPWPQRLGSL</sequence>
<evidence type="ECO:0000313" key="3">
    <source>
        <dbReference type="Proteomes" id="UP001295740"/>
    </source>
</evidence>